<name>A0A318JDE4_9BURK</name>
<evidence type="ECO:0000313" key="3">
    <source>
        <dbReference type="Proteomes" id="UP000247792"/>
    </source>
</evidence>
<proteinExistence type="predicted"/>
<dbReference type="Proteomes" id="UP000247792">
    <property type="component" value="Unassembled WGS sequence"/>
</dbReference>
<dbReference type="EMBL" id="QJKB01000002">
    <property type="protein sequence ID" value="PXX45094.1"/>
    <property type="molecule type" value="Genomic_DNA"/>
</dbReference>
<feature type="transmembrane region" description="Helical" evidence="1">
    <location>
        <begin position="12"/>
        <end position="30"/>
    </location>
</feature>
<keyword evidence="1" id="KW-1133">Transmembrane helix</keyword>
<keyword evidence="1" id="KW-0812">Transmembrane</keyword>
<keyword evidence="3" id="KW-1185">Reference proteome</keyword>
<accession>A0A318JDE4</accession>
<keyword evidence="1" id="KW-0472">Membrane</keyword>
<evidence type="ECO:0000313" key="2">
    <source>
        <dbReference type="EMBL" id="PXX45094.1"/>
    </source>
</evidence>
<comment type="caution">
    <text evidence="2">The sequence shown here is derived from an EMBL/GenBank/DDBJ whole genome shotgun (WGS) entry which is preliminary data.</text>
</comment>
<evidence type="ECO:0000256" key="1">
    <source>
        <dbReference type="SAM" id="Phobius"/>
    </source>
</evidence>
<reference evidence="2 3" key="1">
    <citation type="submission" date="2018-05" db="EMBL/GenBank/DDBJ databases">
        <title>Genomic Encyclopedia of Type Strains, Phase IV (KMG-IV): sequencing the most valuable type-strain genomes for metagenomic binning, comparative biology and taxonomic classification.</title>
        <authorList>
            <person name="Goeker M."/>
        </authorList>
    </citation>
    <scope>NUCLEOTIDE SEQUENCE [LARGE SCALE GENOMIC DNA]</scope>
    <source>
        <strain evidence="2 3">DSM 19792</strain>
    </source>
</reference>
<dbReference type="AlphaFoldDB" id="A0A318JDE4"/>
<dbReference type="RefSeq" id="WP_170133434.1">
    <property type="nucleotide sequence ID" value="NZ_QJKB01000002.1"/>
</dbReference>
<sequence length="45" mass="5143">MSRSSSKKLLRLLWAAIMVTVLALVFLAYLRPAFILDLANRFVMC</sequence>
<protein>
    <submittedName>
        <fullName evidence="2">Uncharacterized protein</fullName>
    </submittedName>
</protein>
<gene>
    <name evidence="2" type="ORF">DFR42_102307</name>
</gene>
<organism evidence="2 3">
    <name type="scientific">Undibacterium pigrum</name>
    <dbReference type="NCBI Taxonomy" id="401470"/>
    <lineage>
        <taxon>Bacteria</taxon>
        <taxon>Pseudomonadati</taxon>
        <taxon>Pseudomonadota</taxon>
        <taxon>Betaproteobacteria</taxon>
        <taxon>Burkholderiales</taxon>
        <taxon>Oxalobacteraceae</taxon>
        <taxon>Undibacterium</taxon>
    </lineage>
</organism>